<dbReference type="InterPro" id="IPR036047">
    <property type="entry name" value="F-box-like_dom_sf"/>
</dbReference>
<feature type="domain" description="VWFA" evidence="3">
    <location>
        <begin position="461"/>
        <end position="610"/>
    </location>
</feature>
<name>A0AAW1R7F2_9CHLO</name>
<dbReference type="Gene3D" id="1.20.1280.50">
    <property type="match status" value="1"/>
</dbReference>
<sequence length="635" mass="70785">MPPGRVTELTIKPPAAPAAEYPCNAKAFYLGSRIDIYDLNAAADQTNYPHSLGRDSTIICLKPRRKKSVSEAETPTGLPMETYLVAYRYGSVVIFNGAGKEAHILDMVRRHTQSPVGKEFSEEFKIVIQPNLASSSMTWPDKIALQLLSFDNIKTISHVLGQSVALDYYARKSEAMLNVFCEMNQEMQRSGNFANVGKKDLLKLVAENNVIATDIISKLGVNERFDLAWKNAEYHTIYQHLRDELEMVDRFDNMNSKLQLLQLVQANFQYFLEIMQNKKSDTLEWTIIVLIAAEICISCYEIYTGWRVLMMWPSGGAELATENNQGALACGQEPCPPQTPKKTDKKTPAPCFILDLPEELVDGFLQHLSVTDLCAVVQVCKKLKQLTEDNRRWKILFLQRWGPLTAIHERAAKLANGWGNLFRSKHLAETQAAPWQRPSPFEIQASLGRIAKPVEDSSDLSVIFAVDGSGSVTLEDFTNMTQFIAQATTFFVKEHPESKVGVIQFSNDVRVELMPQKIDLDSFNTLMAQLTRMNGGTNIAASIQAAGQLMKAMPANASRVIVLLTDGRVDPFQGREAMEIAERLADEQANVSLFAFGVGRGVEKTELERIIGVCGGASACDTHYMPLCTRDDAPW</sequence>
<dbReference type="SMART" id="SM00256">
    <property type="entry name" value="FBOX"/>
    <property type="match status" value="1"/>
</dbReference>
<dbReference type="InterPro" id="IPR001810">
    <property type="entry name" value="F-box_dom"/>
</dbReference>
<evidence type="ECO:0000256" key="1">
    <source>
        <dbReference type="ARBA" id="ARBA00008306"/>
    </source>
</evidence>
<accession>A0AAW1R7F2</accession>
<dbReference type="Pfam" id="PF00092">
    <property type="entry name" value="VWA"/>
    <property type="match status" value="1"/>
</dbReference>
<dbReference type="InterPro" id="IPR051624">
    <property type="entry name" value="RMD1/Sad1-interacting"/>
</dbReference>
<dbReference type="Gene3D" id="3.40.50.410">
    <property type="entry name" value="von Willebrand factor, type A domain"/>
    <property type="match status" value="1"/>
</dbReference>
<organism evidence="4 5">
    <name type="scientific">[Myrmecia] bisecta</name>
    <dbReference type="NCBI Taxonomy" id="41462"/>
    <lineage>
        <taxon>Eukaryota</taxon>
        <taxon>Viridiplantae</taxon>
        <taxon>Chlorophyta</taxon>
        <taxon>core chlorophytes</taxon>
        <taxon>Trebouxiophyceae</taxon>
        <taxon>Trebouxiales</taxon>
        <taxon>Trebouxiaceae</taxon>
        <taxon>Myrmecia</taxon>
    </lineage>
</organism>
<comment type="similarity">
    <text evidence="1">Belongs to the RMD1/sif2 family.</text>
</comment>
<protein>
    <recommendedName>
        <fullName evidence="6">VWFA domain-containing protein</fullName>
    </recommendedName>
</protein>
<reference evidence="4 5" key="1">
    <citation type="journal article" date="2024" name="Nat. Commun.">
        <title>Phylogenomics reveals the evolutionary origins of lichenization in chlorophyte algae.</title>
        <authorList>
            <person name="Puginier C."/>
            <person name="Libourel C."/>
            <person name="Otte J."/>
            <person name="Skaloud P."/>
            <person name="Haon M."/>
            <person name="Grisel S."/>
            <person name="Petersen M."/>
            <person name="Berrin J.G."/>
            <person name="Delaux P.M."/>
            <person name="Dal Grande F."/>
            <person name="Keller J."/>
        </authorList>
    </citation>
    <scope>NUCLEOTIDE SEQUENCE [LARGE SCALE GENOMIC DNA]</scope>
    <source>
        <strain evidence="4 5">SAG 2043</strain>
    </source>
</reference>
<dbReference type="SUPFAM" id="SSF81383">
    <property type="entry name" value="F-box domain"/>
    <property type="match status" value="1"/>
</dbReference>
<dbReference type="PANTHER" id="PTHR16255">
    <property type="entry name" value="REQUIRED FOR MEIOTIC NUCLEAR DIVISION PROTEIN 1 HOMOLOG"/>
    <property type="match status" value="1"/>
</dbReference>
<dbReference type="InterPro" id="IPR002035">
    <property type="entry name" value="VWF_A"/>
</dbReference>
<keyword evidence="5" id="KW-1185">Reference proteome</keyword>
<dbReference type="EMBL" id="JALJOR010000001">
    <property type="protein sequence ID" value="KAK9829572.1"/>
    <property type="molecule type" value="Genomic_DNA"/>
</dbReference>
<dbReference type="PROSITE" id="PS50234">
    <property type="entry name" value="VWFA"/>
    <property type="match status" value="1"/>
</dbReference>
<dbReference type="Pfam" id="PF02582">
    <property type="entry name" value="DUF155"/>
    <property type="match status" value="1"/>
</dbReference>
<dbReference type="CDD" id="cd00198">
    <property type="entry name" value="vWFA"/>
    <property type="match status" value="1"/>
</dbReference>
<dbReference type="AlphaFoldDB" id="A0AAW1R7F2"/>
<dbReference type="Pfam" id="PF12937">
    <property type="entry name" value="F-box-like"/>
    <property type="match status" value="1"/>
</dbReference>
<dbReference type="SUPFAM" id="SSF53300">
    <property type="entry name" value="vWA-like"/>
    <property type="match status" value="1"/>
</dbReference>
<dbReference type="GO" id="GO:0005739">
    <property type="term" value="C:mitochondrion"/>
    <property type="evidence" value="ECO:0007669"/>
    <property type="project" value="UniProtKB-ARBA"/>
</dbReference>
<evidence type="ECO:0000259" key="3">
    <source>
        <dbReference type="PROSITE" id="PS50234"/>
    </source>
</evidence>
<dbReference type="PANTHER" id="PTHR16255:SF6">
    <property type="entry name" value="PROTEIN RETARDED ROOT GROWTH-LIKE"/>
    <property type="match status" value="1"/>
</dbReference>
<dbReference type="InterPro" id="IPR003734">
    <property type="entry name" value="DUF155"/>
</dbReference>
<dbReference type="Proteomes" id="UP001489004">
    <property type="component" value="Unassembled WGS sequence"/>
</dbReference>
<dbReference type="PROSITE" id="PS50181">
    <property type="entry name" value="FBOX"/>
    <property type="match status" value="1"/>
</dbReference>
<comment type="caution">
    <text evidence="4">The sequence shown here is derived from an EMBL/GenBank/DDBJ whole genome shotgun (WGS) entry which is preliminary data.</text>
</comment>
<proteinExistence type="inferred from homology"/>
<evidence type="ECO:0008006" key="6">
    <source>
        <dbReference type="Google" id="ProtNLM"/>
    </source>
</evidence>
<dbReference type="InterPro" id="IPR036465">
    <property type="entry name" value="vWFA_dom_sf"/>
</dbReference>
<dbReference type="PRINTS" id="PR00453">
    <property type="entry name" value="VWFADOMAIN"/>
</dbReference>
<gene>
    <name evidence="4" type="ORF">WJX72_006550</name>
</gene>
<evidence type="ECO:0000259" key="2">
    <source>
        <dbReference type="PROSITE" id="PS50181"/>
    </source>
</evidence>
<feature type="domain" description="F-box" evidence="2">
    <location>
        <begin position="350"/>
        <end position="396"/>
    </location>
</feature>
<evidence type="ECO:0000313" key="4">
    <source>
        <dbReference type="EMBL" id="KAK9829572.1"/>
    </source>
</evidence>
<dbReference type="SMART" id="SM00327">
    <property type="entry name" value="VWA"/>
    <property type="match status" value="1"/>
</dbReference>
<evidence type="ECO:0000313" key="5">
    <source>
        <dbReference type="Proteomes" id="UP001489004"/>
    </source>
</evidence>